<dbReference type="RefSeq" id="WP_059057205.1">
    <property type="nucleotide sequence ID" value="NZ_CEML01000001.1"/>
</dbReference>
<dbReference type="InterPro" id="IPR008991">
    <property type="entry name" value="Translation_prot_SH3-like_sf"/>
</dbReference>
<protein>
    <recommendedName>
        <fullName evidence="4 5">Large ribosomal subunit protein eL21</fullName>
    </recommendedName>
</protein>
<feature type="region of interest" description="Disordered" evidence="6">
    <location>
        <begin position="1"/>
        <end position="35"/>
    </location>
</feature>
<dbReference type="Proteomes" id="UP000066737">
    <property type="component" value="Chromosome I"/>
</dbReference>
<dbReference type="SUPFAM" id="SSF50104">
    <property type="entry name" value="Translation proteins SH3-like domain"/>
    <property type="match status" value="1"/>
</dbReference>
<evidence type="ECO:0000313" key="7">
    <source>
        <dbReference type="EMBL" id="CQH58631.1"/>
    </source>
</evidence>
<name>A0A0U5H688_9EURY</name>
<sequence length="100" mass="10823">MPSSNGPLNSTREKLSNDPRDRGTSPPQRAIAEFDEGQKVHLKTDPSTANGRFHARFDGLTGEVVGKQGDAFKVEINDNGKDKVVIAAAAHLRAQPDEQD</sequence>
<dbReference type="NCBIfam" id="NF003303">
    <property type="entry name" value="PRK04306.1"/>
    <property type="match status" value="1"/>
</dbReference>
<feature type="compositionally biased region" description="Basic and acidic residues" evidence="6">
    <location>
        <begin position="11"/>
        <end position="23"/>
    </location>
</feature>
<evidence type="ECO:0000256" key="4">
    <source>
        <dbReference type="ARBA" id="ARBA00035219"/>
    </source>
</evidence>
<accession>A0A0U5H688</accession>
<gene>
    <name evidence="5 7" type="primary">rpl21e</name>
    <name evidence="7" type="ORF">HHUB_2792</name>
</gene>
<evidence type="ECO:0000256" key="1">
    <source>
        <dbReference type="ARBA" id="ARBA00008427"/>
    </source>
</evidence>
<reference evidence="8" key="1">
    <citation type="journal article" date="2016" name="Environ. Microbiol.">
        <title>The complete genome of a viable archaeum isolated from 123-million-year-old rock salt.</title>
        <authorList>
            <person name="Jaakkola S.T."/>
            <person name="Pfeiffer F."/>
            <person name="Ravantti J.J."/>
            <person name="Guo Q."/>
            <person name="Liu Y."/>
            <person name="Chen X."/>
            <person name="Ma H."/>
            <person name="Yang C."/>
            <person name="Oksanen H.M."/>
            <person name="Bamford D.H."/>
        </authorList>
    </citation>
    <scope>NUCLEOTIDE SEQUENCE</scope>
    <source>
        <strain evidence="8">JI20-1</strain>
    </source>
</reference>
<dbReference type="InterPro" id="IPR036948">
    <property type="entry name" value="Ribosomal_eL21_sf"/>
</dbReference>
<dbReference type="InterPro" id="IPR018259">
    <property type="entry name" value="Ribosomal_eL21_CS"/>
</dbReference>
<keyword evidence="3 5" id="KW-0687">Ribonucleoprotein</keyword>
<dbReference type="AlphaFoldDB" id="A0A0U5H688"/>
<dbReference type="HAMAP" id="MF_00369">
    <property type="entry name" value="Ribosomal_eL21"/>
    <property type="match status" value="1"/>
</dbReference>
<dbReference type="GO" id="GO:1990904">
    <property type="term" value="C:ribonucleoprotein complex"/>
    <property type="evidence" value="ECO:0007669"/>
    <property type="project" value="UniProtKB-KW"/>
</dbReference>
<dbReference type="STRING" id="1407499.HHUB_2792"/>
<dbReference type="GO" id="GO:0003735">
    <property type="term" value="F:structural constituent of ribosome"/>
    <property type="evidence" value="ECO:0007669"/>
    <property type="project" value="InterPro"/>
</dbReference>
<dbReference type="Pfam" id="PF01157">
    <property type="entry name" value="Ribosomal_L21e"/>
    <property type="match status" value="1"/>
</dbReference>
<dbReference type="Gene3D" id="2.30.30.70">
    <property type="entry name" value="Ribosomal protein L21"/>
    <property type="match status" value="1"/>
</dbReference>
<evidence type="ECO:0000313" key="8">
    <source>
        <dbReference type="Proteomes" id="UP000066737"/>
    </source>
</evidence>
<dbReference type="GO" id="GO:0006412">
    <property type="term" value="P:translation"/>
    <property type="evidence" value="ECO:0007669"/>
    <property type="project" value="UniProtKB-UniRule"/>
</dbReference>
<dbReference type="EMBL" id="LN831302">
    <property type="protein sequence ID" value="CQH58631.1"/>
    <property type="molecule type" value="Genomic_DNA"/>
</dbReference>
<evidence type="ECO:0000256" key="2">
    <source>
        <dbReference type="ARBA" id="ARBA00022980"/>
    </source>
</evidence>
<keyword evidence="2 5" id="KW-0689">Ribosomal protein</keyword>
<evidence type="ECO:0000256" key="3">
    <source>
        <dbReference type="ARBA" id="ARBA00023274"/>
    </source>
</evidence>
<organism evidence="7 8">
    <name type="scientific">Halobacterium hubeiense</name>
    <dbReference type="NCBI Taxonomy" id="1407499"/>
    <lineage>
        <taxon>Archaea</taxon>
        <taxon>Methanobacteriati</taxon>
        <taxon>Methanobacteriota</taxon>
        <taxon>Stenosarchaea group</taxon>
        <taxon>Halobacteria</taxon>
        <taxon>Halobacteriales</taxon>
        <taxon>Halobacteriaceae</taxon>
        <taxon>Halobacterium</taxon>
    </lineage>
</organism>
<comment type="similarity">
    <text evidence="1 5">Belongs to the eukaryotic ribosomal protein eL21 family.</text>
</comment>
<evidence type="ECO:0000256" key="6">
    <source>
        <dbReference type="SAM" id="MobiDB-lite"/>
    </source>
</evidence>
<dbReference type="GO" id="GO:0005840">
    <property type="term" value="C:ribosome"/>
    <property type="evidence" value="ECO:0007669"/>
    <property type="project" value="UniProtKB-KW"/>
</dbReference>
<keyword evidence="8" id="KW-1185">Reference proteome</keyword>
<feature type="compositionally biased region" description="Polar residues" evidence="6">
    <location>
        <begin position="1"/>
        <end position="10"/>
    </location>
</feature>
<dbReference type="PROSITE" id="PS01171">
    <property type="entry name" value="RIBOSOMAL_L21E"/>
    <property type="match status" value="1"/>
</dbReference>
<dbReference type="KEGG" id="hhb:Hhub_2792"/>
<evidence type="ECO:0000256" key="5">
    <source>
        <dbReference type="HAMAP-Rule" id="MF_00369"/>
    </source>
</evidence>
<dbReference type="InterPro" id="IPR022856">
    <property type="entry name" value="Ribosomal_eL21_arc"/>
</dbReference>
<dbReference type="InterPro" id="IPR001147">
    <property type="entry name" value="Ribosomal_eL21"/>
</dbReference>
<dbReference type="GeneID" id="91110248"/>
<proteinExistence type="inferred from homology"/>
<dbReference type="OrthoDB" id="6295at2157"/>